<keyword evidence="2" id="KW-0418">Kinase</keyword>
<dbReference type="NCBIfam" id="NF006743">
    <property type="entry name" value="PRK09270.1-2"/>
    <property type="match status" value="1"/>
</dbReference>
<dbReference type="EMBL" id="MBQD01000021">
    <property type="protein sequence ID" value="OCL33993.1"/>
    <property type="molecule type" value="Genomic_DNA"/>
</dbReference>
<dbReference type="GO" id="GO:0005524">
    <property type="term" value="F:ATP binding"/>
    <property type="evidence" value="ECO:0007669"/>
    <property type="project" value="InterPro"/>
</dbReference>
<gene>
    <name evidence="2" type="ORF">BCR15_03990</name>
</gene>
<dbReference type="PANTHER" id="PTHR10285">
    <property type="entry name" value="URIDINE KINASE"/>
    <property type="match status" value="1"/>
</dbReference>
<keyword evidence="3" id="KW-1185">Reference proteome</keyword>
<evidence type="ECO:0000259" key="1">
    <source>
        <dbReference type="Pfam" id="PF00485"/>
    </source>
</evidence>
<proteinExistence type="predicted"/>
<dbReference type="GO" id="GO:0016301">
    <property type="term" value="F:kinase activity"/>
    <property type="evidence" value="ECO:0007669"/>
    <property type="project" value="UniProtKB-KW"/>
</dbReference>
<dbReference type="Pfam" id="PF00485">
    <property type="entry name" value="PRK"/>
    <property type="match status" value="1"/>
</dbReference>
<organism evidence="2 3">
    <name type="scientific">Tessaracoccus lapidicaptus</name>
    <dbReference type="NCBI Taxonomy" id="1427523"/>
    <lineage>
        <taxon>Bacteria</taxon>
        <taxon>Bacillati</taxon>
        <taxon>Actinomycetota</taxon>
        <taxon>Actinomycetes</taxon>
        <taxon>Propionibacteriales</taxon>
        <taxon>Propionibacteriaceae</taxon>
        <taxon>Tessaracoccus</taxon>
    </lineage>
</organism>
<dbReference type="SUPFAM" id="SSF52540">
    <property type="entry name" value="P-loop containing nucleoside triphosphate hydrolases"/>
    <property type="match status" value="1"/>
</dbReference>
<dbReference type="Gene3D" id="3.40.50.300">
    <property type="entry name" value="P-loop containing nucleotide triphosphate hydrolases"/>
    <property type="match status" value="1"/>
</dbReference>
<evidence type="ECO:0000313" key="3">
    <source>
        <dbReference type="Proteomes" id="UP000093501"/>
    </source>
</evidence>
<feature type="domain" description="Phosphoribulokinase/uridine kinase" evidence="1">
    <location>
        <begin position="24"/>
        <end position="204"/>
    </location>
</feature>
<dbReference type="AlphaFoldDB" id="A0A1C0AMR4"/>
<dbReference type="InterPro" id="IPR006083">
    <property type="entry name" value="PRK/URK"/>
</dbReference>
<sequence length="207" mass="22351">MTATLDDLVARAAHLAQRPGRTLLGIVGAPGAGKSTVCEALSTGLGEQAVVVGMDGFHLDNEVLIALGRRQRKGAPDTFDVPGYLSLLNRLRATAEDVTYAPRFDRALEMAIGSAVPVPRTTPLVITEGNYLLYDGGGWEDVREALDEVWYLDVSDQELRNRLVARRMSYGESHEAALDWVQGVDEANASVVAQGRHHADLIITISS</sequence>
<protein>
    <submittedName>
        <fullName evidence="2">Nucleoside/nucleotide kinase family protein</fullName>
    </submittedName>
</protein>
<reference evidence="3" key="1">
    <citation type="submission" date="2016-07" db="EMBL/GenBank/DDBJ databases">
        <authorList>
            <person name="Florea S."/>
            <person name="Webb J.S."/>
            <person name="Jaromczyk J."/>
            <person name="Schardl C.L."/>
        </authorList>
    </citation>
    <scope>NUCLEOTIDE SEQUENCE [LARGE SCALE GENOMIC DNA]</scope>
    <source>
        <strain evidence="3">IPBSL-7</strain>
    </source>
</reference>
<evidence type="ECO:0000313" key="2">
    <source>
        <dbReference type="EMBL" id="OCL33993.1"/>
    </source>
</evidence>
<dbReference type="InterPro" id="IPR027417">
    <property type="entry name" value="P-loop_NTPase"/>
</dbReference>
<keyword evidence="2" id="KW-0808">Transferase</keyword>
<dbReference type="Proteomes" id="UP000093501">
    <property type="component" value="Unassembled WGS sequence"/>
</dbReference>
<name>A0A1C0AMR4_9ACTN</name>
<comment type="caution">
    <text evidence="2">The sequence shown here is derived from an EMBL/GenBank/DDBJ whole genome shotgun (WGS) entry which is preliminary data.</text>
</comment>
<accession>A0A1C0AMR4</accession>